<feature type="region of interest" description="Disordered" evidence="9">
    <location>
        <begin position="374"/>
        <end position="402"/>
    </location>
</feature>
<proteinExistence type="inferred from homology"/>
<dbReference type="AlphaFoldDB" id="A0A9W4HSG3"/>
<accession>A0A9W4HSG3</accession>
<sequence>MSFRKRNIGLSPGVDRNAVSNTAQPAPESTPGIRPSPDDGRPTTSTGTRSLDNLLAGHAGLPMGKLLFIEENGTTDFAGALLRYYAAEGVIQDQKIHVVGVPEQWGRTLPGLIGSAESLDEKRSDRRKDDRMKIAWRYERLGEFGAVAGSRDGESREPQALSFNMLMKIAPSTPGEQDPNAKEAPAFCHAFDLTKRLTHPSITNMSFIPLLPSKESPFAAILKRLQTAIASSNASTVHRIVIPSLLNPTMYPPESSQPEVVLQFLHALKALMSAHANRVTAMITFPLSLFPRSSGLVRWIELLSDGVIELCPFPHSADATATSGAATSQEEPPQGMLKTHRLPVLHERGGGSDQNVGQDWAFILSRRRFEIKPFSLPPAEGDTEAQDTAAAGGMPKKSDLEF</sequence>
<feature type="region of interest" description="Disordered" evidence="9">
    <location>
        <begin position="1"/>
        <end position="52"/>
    </location>
</feature>
<keyword evidence="11" id="KW-1185">Reference proteome</keyword>
<protein>
    <recommendedName>
        <fullName evidence="5">Elongator complex protein 4</fullName>
    </recommendedName>
</protein>
<evidence type="ECO:0000256" key="6">
    <source>
        <dbReference type="ARBA" id="ARBA00022490"/>
    </source>
</evidence>
<name>A0A9W4HSG3_PENOL</name>
<comment type="similarity">
    <text evidence="4">Belongs to the ELP4 family.</text>
</comment>
<evidence type="ECO:0000256" key="8">
    <source>
        <dbReference type="ARBA" id="ARBA00023242"/>
    </source>
</evidence>
<evidence type="ECO:0000313" key="11">
    <source>
        <dbReference type="Proteomes" id="UP001153618"/>
    </source>
</evidence>
<feature type="compositionally biased region" description="Polar residues" evidence="9">
    <location>
        <begin position="42"/>
        <end position="51"/>
    </location>
</feature>
<dbReference type="FunFam" id="3.40.50.300:FF:001872">
    <property type="entry name" value="PAXNEB protein superfamily"/>
    <property type="match status" value="1"/>
</dbReference>
<evidence type="ECO:0000256" key="1">
    <source>
        <dbReference type="ARBA" id="ARBA00004123"/>
    </source>
</evidence>
<dbReference type="EMBL" id="CAJVOS010000024">
    <property type="protein sequence ID" value="CAG8105828.1"/>
    <property type="molecule type" value="Genomic_DNA"/>
</dbReference>
<evidence type="ECO:0000313" key="10">
    <source>
        <dbReference type="EMBL" id="CAG8105828.1"/>
    </source>
</evidence>
<evidence type="ECO:0000256" key="2">
    <source>
        <dbReference type="ARBA" id="ARBA00004496"/>
    </source>
</evidence>
<evidence type="ECO:0000256" key="3">
    <source>
        <dbReference type="ARBA" id="ARBA00005043"/>
    </source>
</evidence>
<evidence type="ECO:0000256" key="4">
    <source>
        <dbReference type="ARBA" id="ARBA00007573"/>
    </source>
</evidence>
<dbReference type="Proteomes" id="UP001153618">
    <property type="component" value="Unassembled WGS sequence"/>
</dbReference>
<reference evidence="10" key="1">
    <citation type="submission" date="2021-07" db="EMBL/GenBank/DDBJ databases">
        <authorList>
            <person name="Branca A.L. A."/>
        </authorList>
    </citation>
    <scope>NUCLEOTIDE SEQUENCE</scope>
</reference>
<comment type="caution">
    <text evidence="10">The sequence shown here is derived from an EMBL/GenBank/DDBJ whole genome shotgun (WGS) entry which is preliminary data.</text>
</comment>
<dbReference type="Gene3D" id="3.40.50.300">
    <property type="entry name" value="P-loop containing nucleotide triphosphate hydrolases"/>
    <property type="match status" value="1"/>
</dbReference>
<comment type="pathway">
    <text evidence="3">tRNA modification; 5-methoxycarbonylmethyl-2-thiouridine-tRNA biosynthesis.</text>
</comment>
<keyword evidence="7" id="KW-0819">tRNA processing</keyword>
<dbReference type="OrthoDB" id="289162at2759"/>
<dbReference type="GO" id="GO:0033588">
    <property type="term" value="C:elongator holoenzyme complex"/>
    <property type="evidence" value="ECO:0007669"/>
    <property type="project" value="InterPro"/>
</dbReference>
<keyword evidence="6" id="KW-0963">Cytoplasm</keyword>
<dbReference type="GO" id="GO:0005737">
    <property type="term" value="C:cytoplasm"/>
    <property type="evidence" value="ECO:0007669"/>
    <property type="project" value="UniProtKB-SubCell"/>
</dbReference>
<keyword evidence="8" id="KW-0539">Nucleus</keyword>
<evidence type="ECO:0000256" key="7">
    <source>
        <dbReference type="ARBA" id="ARBA00022694"/>
    </source>
</evidence>
<dbReference type="GO" id="GO:0002098">
    <property type="term" value="P:tRNA wobble uridine modification"/>
    <property type="evidence" value="ECO:0007669"/>
    <property type="project" value="InterPro"/>
</dbReference>
<dbReference type="Pfam" id="PF05625">
    <property type="entry name" value="PAXNEB"/>
    <property type="match status" value="1"/>
</dbReference>
<organism evidence="10 11">
    <name type="scientific">Penicillium olsonii</name>
    <dbReference type="NCBI Taxonomy" id="99116"/>
    <lineage>
        <taxon>Eukaryota</taxon>
        <taxon>Fungi</taxon>
        <taxon>Dikarya</taxon>
        <taxon>Ascomycota</taxon>
        <taxon>Pezizomycotina</taxon>
        <taxon>Eurotiomycetes</taxon>
        <taxon>Eurotiomycetidae</taxon>
        <taxon>Eurotiales</taxon>
        <taxon>Aspergillaceae</taxon>
        <taxon>Penicillium</taxon>
    </lineage>
</organism>
<dbReference type="InterPro" id="IPR027417">
    <property type="entry name" value="P-loop_NTPase"/>
</dbReference>
<evidence type="ECO:0000256" key="9">
    <source>
        <dbReference type="SAM" id="MobiDB-lite"/>
    </source>
</evidence>
<dbReference type="InterPro" id="IPR008728">
    <property type="entry name" value="Elongator_complex_protein_4"/>
</dbReference>
<dbReference type="PANTHER" id="PTHR12896">
    <property type="entry name" value="PAX6 NEIGHBOR PROTEIN PAXNEB"/>
    <property type="match status" value="1"/>
</dbReference>
<gene>
    <name evidence="10" type="ORF">POLS_LOCUS4808</name>
</gene>
<dbReference type="CDD" id="cd19494">
    <property type="entry name" value="Elp4"/>
    <property type="match status" value="1"/>
</dbReference>
<dbReference type="PANTHER" id="PTHR12896:SF1">
    <property type="entry name" value="ELONGATOR COMPLEX PROTEIN 4"/>
    <property type="match status" value="1"/>
</dbReference>
<comment type="subcellular location">
    <subcellularLocation>
        <location evidence="2">Cytoplasm</location>
    </subcellularLocation>
    <subcellularLocation>
        <location evidence="1">Nucleus</location>
    </subcellularLocation>
</comment>
<evidence type="ECO:0000256" key="5">
    <source>
        <dbReference type="ARBA" id="ARBA00020265"/>
    </source>
</evidence>
<dbReference type="GO" id="GO:0008023">
    <property type="term" value="C:transcription elongation factor complex"/>
    <property type="evidence" value="ECO:0007669"/>
    <property type="project" value="TreeGrafter"/>
</dbReference>